<feature type="domain" description="Endonuclease/exonuclease/phosphatase" evidence="11">
    <location>
        <begin position="228"/>
        <end position="460"/>
    </location>
</feature>
<evidence type="ECO:0000256" key="1">
    <source>
        <dbReference type="ARBA" id="ARBA00004123"/>
    </source>
</evidence>
<evidence type="ECO:0000256" key="6">
    <source>
        <dbReference type="ARBA" id="ARBA00022741"/>
    </source>
</evidence>
<keyword evidence="15" id="KW-1185">Reference proteome</keyword>
<dbReference type="InterPro" id="IPR036691">
    <property type="entry name" value="Endo/exonu/phosph_ase_sf"/>
</dbReference>
<dbReference type="Proteomes" id="UP000799118">
    <property type="component" value="Unassembled WGS sequence"/>
</dbReference>
<keyword evidence="7" id="KW-0067">ATP-binding</keyword>
<keyword evidence="5" id="KW-0808">Transferase</keyword>
<dbReference type="SUPFAM" id="SSF81301">
    <property type="entry name" value="Nucleotidyltransferase"/>
    <property type="match status" value="1"/>
</dbReference>
<keyword evidence="4" id="KW-0507">mRNA processing</keyword>
<dbReference type="GO" id="GO:0006397">
    <property type="term" value="P:mRNA processing"/>
    <property type="evidence" value="ECO:0007669"/>
    <property type="project" value="UniProtKB-KW"/>
</dbReference>
<evidence type="ECO:0000256" key="7">
    <source>
        <dbReference type="ARBA" id="ARBA00022840"/>
    </source>
</evidence>
<evidence type="ECO:0000256" key="8">
    <source>
        <dbReference type="ARBA" id="ARBA00023242"/>
    </source>
</evidence>
<name>A0A6A4GWP3_9AGAR</name>
<dbReference type="InterPro" id="IPR005135">
    <property type="entry name" value="Endo/exonuclease/phosphatase"/>
</dbReference>
<dbReference type="Gene3D" id="1.10.1410.10">
    <property type="match status" value="1"/>
</dbReference>
<dbReference type="GO" id="GO:0031123">
    <property type="term" value="P:RNA 3'-end processing"/>
    <property type="evidence" value="ECO:0007669"/>
    <property type="project" value="InterPro"/>
</dbReference>
<keyword evidence="8" id="KW-0539">Nucleus</keyword>
<dbReference type="GO" id="GO:1990817">
    <property type="term" value="F:poly(A) RNA polymerase activity"/>
    <property type="evidence" value="ECO:0007669"/>
    <property type="project" value="UniProtKB-EC"/>
</dbReference>
<evidence type="ECO:0000259" key="13">
    <source>
        <dbReference type="Pfam" id="PF04928"/>
    </source>
</evidence>
<dbReference type="InterPro" id="IPR009097">
    <property type="entry name" value="Cyclic_Pdiesterase"/>
</dbReference>
<comment type="similarity">
    <text evidence="2">Belongs to the poly(A) polymerase family.</text>
</comment>
<dbReference type="AlphaFoldDB" id="A0A6A4GWP3"/>
<dbReference type="InterPro" id="IPR040459">
    <property type="entry name" value="MJ1316"/>
</dbReference>
<sequence length="1156" mass="129350">MDHPTVNVANLTANRTALVLIPPKEFAERLNQFRLVHDKSSPRWTAHITLHFSFTEVPYFPQAVAAIEREISQIEPFSFTFDGTGSFALSGYDNVHLTVSDDANIQRIWSVIAKALNYSGRPLTPHLTVGQASHGNPEAMASLRRKAQRLLDSVSALEWPVRSVVFLKKDGDDEGMMKRCHEIYLAGESRTSFVLAPSYPTVLHDSTAWNFCDSPPIMEALPSSVKIATYNILYDYLLPTSKRLPSIIHTIASSNSDIICLQEVTDESLSSILSSPLIFSRFPFSTRHPSVVLENERNILLLSRFPFSWSKLDIGGKHKPAILASFLNPYGPQNRKLVLAATHLTAGRTGSYIVQKTTELEALVNHMYESYPDDNWVLAGDMNWPESARVTPADDLFEDAGLVVPHAPTYDPSTNSLAAATVRESTEPQRFDRVYVKRNGGWDVASTHVFGNGDDPPSDHYGLTVVLQRRLPATETVVSVPESTPHPRRPLLPSTGDLTDTELVDLFTKQSWLPSAEQERKMATVVETLSSIICPSNHASNNVQIRIERVGSYALGVHTAHSDVDCLAVGNVSSSTFWDLARSRIRQNAMLRKRGRGVDVRLRRFVKDAIVQRMDLEVEGVRVDMQYCPAKNLVGEEWKNIGSLPSDSPLFLLPSSSLVTLNAYRDVLTILKVLQPPSVFSAFRTAHRAIKLFLTTQGLSGARFGFLGGFHLTLLLTRVTLTLAPSGVETPELKARHLVRQFFATYAKWDWERDAVWPIPSREPELDSATATTLKGYRRSSTKEPMVVLSIERPLSNLTFHASRNSVEVMKRAFERADDMLEKGRSWAAVCGLDREEAPHQMFLKQHKIFIKLDVQFWGGSNLKGRAVVGWLESRIVSLLVQLHNVAPSLNARFWPVRFADAGTVNADGSARDLNGFYLFGLSPFSSVSLSQSRNAAAEIDLAALSHCLRTFETELQSNDKFYDSQSTYISLGLVKRGNLEKDMGLDNIILDPFTWSDDGFDPIDDDEDDEEVEEENSNDDLESEPPLSRNREYQLLSASQRKKAIAASKANRSTTHTPAPGKLRTSADVMNRLLWDPIIGRHAGDEYAVGYEDRFLGIKESMLRDWVMKEVEHESFIPQHRIVYFKRVADGEIVWDKRKKIDMVFGSGLSAGNRV</sequence>
<dbReference type="Gene3D" id="3.30.460.10">
    <property type="entry name" value="Beta Polymerase, domain 2"/>
    <property type="match status" value="1"/>
</dbReference>
<evidence type="ECO:0000256" key="2">
    <source>
        <dbReference type="ARBA" id="ARBA00010912"/>
    </source>
</evidence>
<dbReference type="Pfam" id="PF03372">
    <property type="entry name" value="Exo_endo_phos"/>
    <property type="match status" value="1"/>
</dbReference>
<dbReference type="Gene3D" id="3.90.1140.10">
    <property type="entry name" value="Cyclic phosphodiesterase"/>
    <property type="match status" value="1"/>
</dbReference>
<evidence type="ECO:0000256" key="5">
    <source>
        <dbReference type="ARBA" id="ARBA00022679"/>
    </source>
</evidence>
<dbReference type="SUPFAM" id="SSF55144">
    <property type="entry name" value="LigT-like"/>
    <property type="match status" value="1"/>
</dbReference>
<evidence type="ECO:0000256" key="3">
    <source>
        <dbReference type="ARBA" id="ARBA00012388"/>
    </source>
</evidence>
<evidence type="ECO:0000313" key="14">
    <source>
        <dbReference type="EMBL" id="KAE9389497.1"/>
    </source>
</evidence>
<keyword evidence="6" id="KW-0547">Nucleotide-binding</keyword>
<dbReference type="PANTHER" id="PTHR10682:SF23">
    <property type="entry name" value="POLYNUCLEOTIDE ADENYLYLTRANSFERASE"/>
    <property type="match status" value="1"/>
</dbReference>
<dbReference type="InterPro" id="IPR043519">
    <property type="entry name" value="NT_sf"/>
</dbReference>
<dbReference type="CDD" id="cd05403">
    <property type="entry name" value="NT_KNTase_like"/>
    <property type="match status" value="1"/>
</dbReference>
<dbReference type="Pfam" id="PF04457">
    <property type="entry name" value="MJ1316"/>
    <property type="match status" value="1"/>
</dbReference>
<feature type="domain" description="Polymerase nucleotidyl transferase" evidence="10">
    <location>
        <begin position="545"/>
        <end position="605"/>
    </location>
</feature>
<dbReference type="EMBL" id="ML769694">
    <property type="protein sequence ID" value="KAE9389497.1"/>
    <property type="molecule type" value="Genomic_DNA"/>
</dbReference>
<accession>A0A6A4GWP3</accession>
<dbReference type="Pfam" id="PF01909">
    <property type="entry name" value="NTP_transf_2"/>
    <property type="match status" value="1"/>
</dbReference>
<dbReference type="EC" id="2.7.7.19" evidence="3"/>
<dbReference type="SUPFAM" id="SSF56219">
    <property type="entry name" value="DNase I-like"/>
    <property type="match status" value="1"/>
</dbReference>
<evidence type="ECO:0000256" key="4">
    <source>
        <dbReference type="ARBA" id="ARBA00022664"/>
    </source>
</evidence>
<evidence type="ECO:0000259" key="11">
    <source>
        <dbReference type="Pfam" id="PF03372"/>
    </source>
</evidence>
<dbReference type="InterPro" id="IPR011068">
    <property type="entry name" value="NuclTrfase_I-like_C"/>
</dbReference>
<dbReference type="GO" id="GO:0005524">
    <property type="term" value="F:ATP binding"/>
    <property type="evidence" value="ECO:0007669"/>
    <property type="project" value="UniProtKB-KW"/>
</dbReference>
<dbReference type="SUPFAM" id="SSF55003">
    <property type="entry name" value="PAP/Archaeal CCA-adding enzyme, C-terminal domain"/>
    <property type="match status" value="1"/>
</dbReference>
<dbReference type="InterPro" id="IPR007012">
    <property type="entry name" value="PolA_pol_cen_dom"/>
</dbReference>
<dbReference type="InterPro" id="IPR002934">
    <property type="entry name" value="Polymerase_NTP_transf_dom"/>
</dbReference>
<dbReference type="Pfam" id="PF13563">
    <property type="entry name" value="2_5_RNA_ligase2"/>
    <property type="match status" value="1"/>
</dbReference>
<dbReference type="Gene3D" id="3.60.10.10">
    <property type="entry name" value="Endonuclease/exonuclease/phosphatase"/>
    <property type="match status" value="1"/>
</dbReference>
<protein>
    <recommendedName>
        <fullName evidence="3">polynucleotide adenylyltransferase</fullName>
        <ecNumber evidence="3">2.7.7.19</ecNumber>
    </recommendedName>
</protein>
<feature type="region of interest" description="Disordered" evidence="9">
    <location>
        <begin position="999"/>
        <end position="1030"/>
    </location>
</feature>
<proteinExistence type="inferred from homology"/>
<evidence type="ECO:0000259" key="12">
    <source>
        <dbReference type="Pfam" id="PF04457"/>
    </source>
</evidence>
<dbReference type="GO" id="GO:0003723">
    <property type="term" value="F:RNA binding"/>
    <property type="evidence" value="ECO:0007669"/>
    <property type="project" value="InterPro"/>
</dbReference>
<dbReference type="Pfam" id="PF04928">
    <property type="entry name" value="PAP_central"/>
    <property type="match status" value="1"/>
</dbReference>
<gene>
    <name evidence="14" type="ORF">BT96DRAFT_1025020</name>
</gene>
<feature type="compositionally biased region" description="Acidic residues" evidence="9">
    <location>
        <begin position="999"/>
        <end position="1024"/>
    </location>
</feature>
<dbReference type="GO" id="GO:0005634">
    <property type="term" value="C:nucleus"/>
    <property type="evidence" value="ECO:0007669"/>
    <property type="project" value="UniProtKB-SubCell"/>
</dbReference>
<evidence type="ECO:0000313" key="15">
    <source>
        <dbReference type="Proteomes" id="UP000799118"/>
    </source>
</evidence>
<evidence type="ECO:0000256" key="9">
    <source>
        <dbReference type="SAM" id="MobiDB-lite"/>
    </source>
</evidence>
<dbReference type="SUPFAM" id="SSF81631">
    <property type="entry name" value="PAP/OAS1 substrate-binding domain"/>
    <property type="match status" value="1"/>
</dbReference>
<organism evidence="14 15">
    <name type="scientific">Gymnopus androsaceus JB14</name>
    <dbReference type="NCBI Taxonomy" id="1447944"/>
    <lineage>
        <taxon>Eukaryota</taxon>
        <taxon>Fungi</taxon>
        <taxon>Dikarya</taxon>
        <taxon>Basidiomycota</taxon>
        <taxon>Agaricomycotina</taxon>
        <taxon>Agaricomycetes</taxon>
        <taxon>Agaricomycetidae</taxon>
        <taxon>Agaricales</taxon>
        <taxon>Marasmiineae</taxon>
        <taxon>Omphalotaceae</taxon>
        <taxon>Gymnopus</taxon>
    </lineage>
</organism>
<dbReference type="PANTHER" id="PTHR10682">
    <property type="entry name" value="POLY A POLYMERASE"/>
    <property type="match status" value="1"/>
</dbReference>
<feature type="domain" description="Poly(A) polymerase central" evidence="13">
    <location>
        <begin position="683"/>
        <end position="823"/>
    </location>
</feature>
<dbReference type="OrthoDB" id="10263155at2759"/>
<feature type="domain" description="MJ1316 RNA cyclic group end recognition" evidence="12">
    <location>
        <begin position="1064"/>
        <end position="1138"/>
    </location>
</feature>
<reference evidence="14" key="1">
    <citation type="journal article" date="2019" name="Environ. Microbiol.">
        <title>Fungal ecological strategies reflected in gene transcription - a case study of two litter decomposers.</title>
        <authorList>
            <person name="Barbi F."/>
            <person name="Kohler A."/>
            <person name="Barry K."/>
            <person name="Baskaran P."/>
            <person name="Daum C."/>
            <person name="Fauchery L."/>
            <person name="Ihrmark K."/>
            <person name="Kuo A."/>
            <person name="LaButti K."/>
            <person name="Lipzen A."/>
            <person name="Morin E."/>
            <person name="Grigoriev I.V."/>
            <person name="Henrissat B."/>
            <person name="Lindahl B."/>
            <person name="Martin F."/>
        </authorList>
    </citation>
    <scope>NUCLEOTIDE SEQUENCE</scope>
    <source>
        <strain evidence="14">JB14</strain>
    </source>
</reference>
<comment type="subcellular location">
    <subcellularLocation>
        <location evidence="1">Nucleus</location>
    </subcellularLocation>
</comment>
<evidence type="ECO:0000259" key="10">
    <source>
        <dbReference type="Pfam" id="PF01909"/>
    </source>
</evidence>